<feature type="domain" description="Cdc23" evidence="9">
    <location>
        <begin position="12"/>
        <end position="249"/>
    </location>
</feature>
<evidence type="ECO:0000256" key="3">
    <source>
        <dbReference type="ARBA" id="ARBA00022776"/>
    </source>
</evidence>
<gene>
    <name evidence="10" type="ORF">ANN_11530</name>
</gene>
<keyword evidence="6" id="KW-0131">Cell cycle</keyword>
<keyword evidence="1" id="KW-0132">Cell division</keyword>
<evidence type="ECO:0000313" key="11">
    <source>
        <dbReference type="Proteomes" id="UP001148838"/>
    </source>
</evidence>
<accession>A0ABQ8T5A2</accession>
<evidence type="ECO:0000256" key="1">
    <source>
        <dbReference type="ARBA" id="ARBA00022618"/>
    </source>
</evidence>
<keyword evidence="3" id="KW-0498">Mitosis</keyword>
<keyword evidence="4" id="KW-0833">Ubl conjugation pathway</keyword>
<feature type="repeat" description="TPR" evidence="7">
    <location>
        <begin position="318"/>
        <end position="351"/>
    </location>
</feature>
<keyword evidence="5 7" id="KW-0802">TPR repeat</keyword>
<organism evidence="10 11">
    <name type="scientific">Periplaneta americana</name>
    <name type="common">American cockroach</name>
    <name type="synonym">Blatta americana</name>
    <dbReference type="NCBI Taxonomy" id="6978"/>
    <lineage>
        <taxon>Eukaryota</taxon>
        <taxon>Metazoa</taxon>
        <taxon>Ecdysozoa</taxon>
        <taxon>Arthropoda</taxon>
        <taxon>Hexapoda</taxon>
        <taxon>Insecta</taxon>
        <taxon>Pterygota</taxon>
        <taxon>Neoptera</taxon>
        <taxon>Polyneoptera</taxon>
        <taxon>Dictyoptera</taxon>
        <taxon>Blattodea</taxon>
        <taxon>Blattoidea</taxon>
        <taxon>Blattidae</taxon>
        <taxon>Blattinae</taxon>
        <taxon>Periplaneta</taxon>
    </lineage>
</organism>
<dbReference type="PANTHER" id="PTHR12558">
    <property type="entry name" value="CELL DIVISION CYCLE 16,23,27"/>
    <property type="match status" value="1"/>
</dbReference>
<keyword evidence="11" id="KW-1185">Reference proteome</keyword>
<proteinExistence type="predicted"/>
<feature type="region of interest" description="Disordered" evidence="8">
    <location>
        <begin position="572"/>
        <end position="591"/>
    </location>
</feature>
<feature type="repeat" description="TPR" evidence="7">
    <location>
        <begin position="394"/>
        <end position="427"/>
    </location>
</feature>
<reference evidence="10 11" key="1">
    <citation type="journal article" date="2022" name="Allergy">
        <title>Genome assembly and annotation of Periplaneta americana reveal a comprehensive cockroach allergen profile.</title>
        <authorList>
            <person name="Wang L."/>
            <person name="Xiong Q."/>
            <person name="Saelim N."/>
            <person name="Wang L."/>
            <person name="Nong W."/>
            <person name="Wan A.T."/>
            <person name="Shi M."/>
            <person name="Liu X."/>
            <person name="Cao Q."/>
            <person name="Hui J.H.L."/>
            <person name="Sookrung N."/>
            <person name="Leung T.F."/>
            <person name="Tungtrongchitr A."/>
            <person name="Tsui S.K.W."/>
        </authorList>
    </citation>
    <scope>NUCLEOTIDE SEQUENCE [LARGE SCALE GENOMIC DNA]</scope>
    <source>
        <strain evidence="10">PWHHKU_190912</strain>
    </source>
</reference>
<name>A0ABQ8T5A2_PERAM</name>
<comment type="caution">
    <text evidence="10">The sequence shown here is derived from an EMBL/GenBank/DDBJ whole genome shotgun (WGS) entry which is preliminary data.</text>
</comment>
<evidence type="ECO:0000256" key="2">
    <source>
        <dbReference type="ARBA" id="ARBA00022737"/>
    </source>
</evidence>
<evidence type="ECO:0000256" key="6">
    <source>
        <dbReference type="ARBA" id="ARBA00023306"/>
    </source>
</evidence>
<dbReference type="SUPFAM" id="SSF48452">
    <property type="entry name" value="TPR-like"/>
    <property type="match status" value="1"/>
</dbReference>
<evidence type="ECO:0000259" key="9">
    <source>
        <dbReference type="Pfam" id="PF04049"/>
    </source>
</evidence>
<dbReference type="Pfam" id="PF04049">
    <property type="entry name" value="ANAPC8"/>
    <property type="match status" value="1"/>
</dbReference>
<dbReference type="InterPro" id="IPR007192">
    <property type="entry name" value="APC8"/>
</dbReference>
<dbReference type="SMART" id="SM00028">
    <property type="entry name" value="TPR"/>
    <property type="match status" value="6"/>
</dbReference>
<sequence length="591" mass="69414">MADESLKFDVKEVKQDLQRAIIECSQRGLIHSTKWLSELNFALRDVKIDSSDTFTQSILDNDDEAEHYLLAKSYFDLKEYDRCAYFTEFCQAPRTRFLHLYSRYLSGEKKKISDVTDITTPPDPTQNSSLRELGSQLMKDHLARKLDGYGLYLYGIVLKRLELLREAVEVLVEATHNEPLHWGSWLELATLITDRTKLNSLVLPDHWMKHFFLGHTFLEQQLNEDALDIYFALQQHGFEKSTYLIAQTAIAFHNRRDVDTAITTFRRLQECDPFRLDNLDTYSNLLYVKELRVELADLAHKACEIDKYRVETCCVVVLRYVYVSGNYYSLRSEHQKAVLYFQRALKLNPQYLSAWTLMGHEFMEMKILTQQYRATDKPLTTLVIFFLEVNRRDYRAWYGLGQTYEILKMFFYCLYYYKQAQQLRPNDSRMLIALGETYEKLDKIPDALKCYYKARNVGDIEGTALLKLAKLYDKLNEFTHAAAAFTEYVNENEPRADKSEMSQAYKYLANYYVKRNQLDEAYRYAQKCLEFEETKEEGKALLRTIAQKRSQQEEGEMQVEEETASIVRVRPRMSDGTPNNQLTPMNLSFTL</sequence>
<evidence type="ECO:0000256" key="5">
    <source>
        <dbReference type="ARBA" id="ARBA00022803"/>
    </source>
</evidence>
<evidence type="ECO:0000256" key="4">
    <source>
        <dbReference type="ARBA" id="ARBA00022786"/>
    </source>
</evidence>
<keyword evidence="2" id="KW-0677">Repeat</keyword>
<dbReference type="InterPro" id="IPR011990">
    <property type="entry name" value="TPR-like_helical_dom_sf"/>
</dbReference>
<protein>
    <recommendedName>
        <fullName evidence="9">Cdc23 domain-containing protein</fullName>
    </recommendedName>
</protein>
<dbReference type="InterPro" id="IPR019734">
    <property type="entry name" value="TPR_rpt"/>
</dbReference>
<dbReference type="EMBL" id="JAJSOF020000015">
    <property type="protein sequence ID" value="KAJ4441672.1"/>
    <property type="molecule type" value="Genomic_DNA"/>
</dbReference>
<dbReference type="PANTHER" id="PTHR12558:SF10">
    <property type="entry name" value="CELL DIVISION CYCLE PROTEIN 23 HOMOLOG"/>
    <property type="match status" value="1"/>
</dbReference>
<feature type="compositionally biased region" description="Polar residues" evidence="8">
    <location>
        <begin position="576"/>
        <end position="591"/>
    </location>
</feature>
<dbReference type="Gene3D" id="1.25.40.10">
    <property type="entry name" value="Tetratricopeptide repeat domain"/>
    <property type="match status" value="2"/>
</dbReference>
<feature type="repeat" description="TPR" evidence="7">
    <location>
        <begin position="502"/>
        <end position="535"/>
    </location>
</feature>
<dbReference type="Proteomes" id="UP001148838">
    <property type="component" value="Unassembled WGS sequence"/>
</dbReference>
<evidence type="ECO:0000256" key="8">
    <source>
        <dbReference type="SAM" id="MobiDB-lite"/>
    </source>
</evidence>
<evidence type="ECO:0000256" key="7">
    <source>
        <dbReference type="PROSITE-ProRule" id="PRU00339"/>
    </source>
</evidence>
<evidence type="ECO:0000313" key="10">
    <source>
        <dbReference type="EMBL" id="KAJ4441672.1"/>
    </source>
</evidence>
<dbReference type="PROSITE" id="PS50005">
    <property type="entry name" value="TPR"/>
    <property type="match status" value="3"/>
</dbReference>